<keyword evidence="3" id="KW-1185">Reference proteome</keyword>
<gene>
    <name evidence="2" type="ORF">SYV04_26825</name>
</gene>
<feature type="compositionally biased region" description="Polar residues" evidence="1">
    <location>
        <begin position="1"/>
        <end position="10"/>
    </location>
</feature>
<evidence type="ECO:0000256" key="1">
    <source>
        <dbReference type="SAM" id="MobiDB-lite"/>
    </source>
</evidence>
<dbReference type="EMBL" id="JAXIVS010000010">
    <property type="protein sequence ID" value="MDY7230037.1"/>
    <property type="molecule type" value="Genomic_DNA"/>
</dbReference>
<proteinExistence type="predicted"/>
<evidence type="ECO:0000313" key="2">
    <source>
        <dbReference type="EMBL" id="MDY7230037.1"/>
    </source>
</evidence>
<accession>A0ABU5HB67</accession>
<organism evidence="2 3">
    <name type="scientific">Hyalangium rubrum</name>
    <dbReference type="NCBI Taxonomy" id="3103134"/>
    <lineage>
        <taxon>Bacteria</taxon>
        <taxon>Pseudomonadati</taxon>
        <taxon>Myxococcota</taxon>
        <taxon>Myxococcia</taxon>
        <taxon>Myxococcales</taxon>
        <taxon>Cystobacterineae</taxon>
        <taxon>Archangiaceae</taxon>
        <taxon>Hyalangium</taxon>
    </lineage>
</organism>
<sequence length="931" mass="105601">MDPTASSSPRSAFGTERGPRPEATALKWHDLLPTTQDALEELITWLHSASGTAVSGDSPQHQEKEEQLATSALVSGDRGFGKTTILLSASYALRVPHEFLKVEPQKEPTRLSLLSTKLGELHQRLVWLDALDMEPIPAQANLLATLLVRVRNALDSGRNVPGRERWAPPSLLEEGLDDPYGKIDKLVRDATFMWEDIQAQGQDPRQRADQQIKAAEIYATFRQNFFKAMDAVSSLLAARRFGQGSENKRVLLVLPIDNVDRSIQHLHLILKLTRMVASRRLWFVLAAGRAEFQLFLERTFQAELSSSGHAPLGTKAREETLSIARRQAAAAMRRVLPPIHRIQIASVTPRAAWEFRAAPILAGGDAQDTKCLADFLKDLYLAGRTQASPNLKYFADLFDVRGRLGDLVRAEYLDVLREQSAENGRGEQRAKGADGQSRTGSAEQDGPIFTYAARLALTLSARTALDLWQSLKAAHQQKEQCQKTLDHAKVPCPSCAERVIHVAEGMLRTAIDESELPAWASEQLLNRIMRRNTLNRVVLDLTGKPVRKLKRTTLSDVLEWNPQWSRQMPDRHAPSTHPPQSVEGHPLVSTEQYPLLRTELHLRHFQDDILELHDLDKPGRAVPLPPAVAGWFMLLHDLLVLTQEGRVMNVSFIPLETAPELVVTVHQALLQPSQLTELDFWWLPPSWDTFIDFSIFVIQWRAFLHRTTKLFQPAGDQLVQKEFAEARFNLVMAAWIDNVCSVASEHRGRWDWAQLTEVVPPGKASEKVPGETLPPRRFDAEELLPNYQRAVATRVENLFARAREQSGGYDTLWISRLWLEQTLPLMLHPEFLPPPFLTNHEWLLKEMEEKFPVSLWKSIWQENNPFIEARRRELVIEVLERSRTFQAYQEAARTSRGFSARFLRGWLHQSCDKWLETVGDLETEGERGIKL</sequence>
<feature type="region of interest" description="Disordered" evidence="1">
    <location>
        <begin position="565"/>
        <end position="585"/>
    </location>
</feature>
<reference evidence="2 3" key="1">
    <citation type="submission" date="2023-12" db="EMBL/GenBank/DDBJ databases">
        <title>the genome sequence of Hyalangium sp. s54d21.</title>
        <authorList>
            <person name="Zhang X."/>
        </authorList>
    </citation>
    <scope>NUCLEOTIDE SEQUENCE [LARGE SCALE GENOMIC DNA]</scope>
    <source>
        <strain evidence="3">s54d21</strain>
    </source>
</reference>
<feature type="compositionally biased region" description="Basic and acidic residues" evidence="1">
    <location>
        <begin position="421"/>
        <end position="432"/>
    </location>
</feature>
<name>A0ABU5HB67_9BACT</name>
<comment type="caution">
    <text evidence="2">The sequence shown here is derived from an EMBL/GenBank/DDBJ whole genome shotgun (WGS) entry which is preliminary data.</text>
</comment>
<feature type="region of interest" description="Disordered" evidence="1">
    <location>
        <begin position="421"/>
        <end position="444"/>
    </location>
</feature>
<protein>
    <submittedName>
        <fullName evidence="2">Uncharacterized protein</fullName>
    </submittedName>
</protein>
<feature type="region of interest" description="Disordered" evidence="1">
    <location>
        <begin position="1"/>
        <end position="22"/>
    </location>
</feature>
<evidence type="ECO:0000313" key="3">
    <source>
        <dbReference type="Proteomes" id="UP001291309"/>
    </source>
</evidence>
<dbReference type="RefSeq" id="WP_321548761.1">
    <property type="nucleotide sequence ID" value="NZ_JAXIVS010000010.1"/>
</dbReference>
<dbReference type="Proteomes" id="UP001291309">
    <property type="component" value="Unassembled WGS sequence"/>
</dbReference>